<dbReference type="EMBL" id="JAUDFV010000102">
    <property type="protein sequence ID" value="KAL2731738.1"/>
    <property type="molecule type" value="Genomic_DNA"/>
</dbReference>
<evidence type="ECO:0000313" key="1">
    <source>
        <dbReference type="EMBL" id="KAL2731738.1"/>
    </source>
</evidence>
<dbReference type="AlphaFoldDB" id="A0ABD2BG61"/>
<accession>A0ABD2BG61</accession>
<sequence>MLILKIDEELGDKIYNDNEKYFVGSNTSLFHKVHFPKSLLSIEEFKKKDRSIILLSSNRYVLSDVVRLIELVTNVMRIWGMTVREDRKEIRELARIKENQNEVESKKNINSCIDPEWLATV</sequence>
<evidence type="ECO:0000313" key="2">
    <source>
        <dbReference type="Proteomes" id="UP001607302"/>
    </source>
</evidence>
<protein>
    <submittedName>
        <fullName evidence="1">Uncharacterized protein</fullName>
    </submittedName>
</protein>
<gene>
    <name evidence="1" type="ORF">V1478_004426</name>
</gene>
<comment type="caution">
    <text evidence="1">The sequence shown here is derived from an EMBL/GenBank/DDBJ whole genome shotgun (WGS) entry which is preliminary data.</text>
</comment>
<keyword evidence="2" id="KW-1185">Reference proteome</keyword>
<name>A0ABD2BG61_VESSQ</name>
<organism evidence="1 2">
    <name type="scientific">Vespula squamosa</name>
    <name type="common">Southern yellow jacket</name>
    <name type="synonym">Wasp</name>
    <dbReference type="NCBI Taxonomy" id="30214"/>
    <lineage>
        <taxon>Eukaryota</taxon>
        <taxon>Metazoa</taxon>
        <taxon>Ecdysozoa</taxon>
        <taxon>Arthropoda</taxon>
        <taxon>Hexapoda</taxon>
        <taxon>Insecta</taxon>
        <taxon>Pterygota</taxon>
        <taxon>Neoptera</taxon>
        <taxon>Endopterygota</taxon>
        <taxon>Hymenoptera</taxon>
        <taxon>Apocrita</taxon>
        <taxon>Aculeata</taxon>
        <taxon>Vespoidea</taxon>
        <taxon>Vespidae</taxon>
        <taxon>Vespinae</taxon>
        <taxon>Vespula</taxon>
    </lineage>
</organism>
<proteinExistence type="predicted"/>
<dbReference type="Proteomes" id="UP001607302">
    <property type="component" value="Unassembled WGS sequence"/>
</dbReference>
<reference evidence="1 2" key="1">
    <citation type="journal article" date="2024" name="Ann. Entomol. Soc. Am.">
        <title>Genomic analyses of the southern and eastern yellowjacket wasps (Hymenoptera: Vespidae) reveal evolutionary signatures of social life.</title>
        <authorList>
            <person name="Catto M.A."/>
            <person name="Caine P.B."/>
            <person name="Orr S.E."/>
            <person name="Hunt B.G."/>
            <person name="Goodisman M.A.D."/>
        </authorList>
    </citation>
    <scope>NUCLEOTIDE SEQUENCE [LARGE SCALE GENOMIC DNA]</scope>
    <source>
        <strain evidence="1">233</strain>
        <tissue evidence="1">Head and thorax</tissue>
    </source>
</reference>